<feature type="transmembrane region" description="Helical" evidence="7">
    <location>
        <begin position="210"/>
        <end position="231"/>
    </location>
</feature>
<organism evidence="9 10">
    <name type="scientific">Salinisphaera aquimarina</name>
    <dbReference type="NCBI Taxonomy" id="2094031"/>
    <lineage>
        <taxon>Bacteria</taxon>
        <taxon>Pseudomonadati</taxon>
        <taxon>Pseudomonadota</taxon>
        <taxon>Gammaproteobacteria</taxon>
        <taxon>Salinisphaerales</taxon>
        <taxon>Salinisphaeraceae</taxon>
        <taxon>Salinisphaera</taxon>
    </lineage>
</organism>
<feature type="transmembrane region" description="Helical" evidence="7">
    <location>
        <begin position="7"/>
        <end position="33"/>
    </location>
</feature>
<evidence type="ECO:0000313" key="9">
    <source>
        <dbReference type="EMBL" id="MFC3103094.1"/>
    </source>
</evidence>
<feature type="transmembrane region" description="Helical" evidence="7">
    <location>
        <begin position="45"/>
        <end position="67"/>
    </location>
</feature>
<feature type="transmembrane region" description="Helical" evidence="7">
    <location>
        <begin position="312"/>
        <end position="341"/>
    </location>
</feature>
<accession>A0ABV7EMG4</accession>
<comment type="caution">
    <text evidence="9">The sequence shown here is derived from an EMBL/GenBank/DDBJ whole genome shotgun (WGS) entry which is preliminary data.</text>
</comment>
<protein>
    <recommendedName>
        <fullName evidence="7">TRAP transporter large permease protein</fullName>
    </recommendedName>
</protein>
<keyword evidence="2" id="KW-1003">Cell membrane</keyword>
<feature type="transmembrane region" description="Helical" evidence="7">
    <location>
        <begin position="169"/>
        <end position="190"/>
    </location>
</feature>
<comment type="subunit">
    <text evidence="7">The complex comprises the extracytoplasmic solute receptor protein and the two transmembrane proteins.</text>
</comment>
<keyword evidence="10" id="KW-1185">Reference proteome</keyword>
<feature type="domain" description="TRAP C4-dicarboxylate transport system permease DctM subunit" evidence="8">
    <location>
        <begin position="6"/>
        <end position="413"/>
    </location>
</feature>
<comment type="function">
    <text evidence="7">Part of the tripartite ATP-independent periplasmic (TRAP) transport system.</text>
</comment>
<feature type="transmembrane region" description="Helical" evidence="7">
    <location>
        <begin position="390"/>
        <end position="418"/>
    </location>
</feature>
<evidence type="ECO:0000256" key="2">
    <source>
        <dbReference type="ARBA" id="ARBA00022475"/>
    </source>
</evidence>
<dbReference type="PANTHER" id="PTHR33362:SF3">
    <property type="entry name" value="SIALIC ACID TRAP TRANSPORTER PERMEASE PROTEIN SIAT"/>
    <property type="match status" value="1"/>
</dbReference>
<evidence type="ECO:0000256" key="7">
    <source>
        <dbReference type="RuleBase" id="RU369079"/>
    </source>
</evidence>
<dbReference type="Proteomes" id="UP001595462">
    <property type="component" value="Unassembled WGS sequence"/>
</dbReference>
<dbReference type="RefSeq" id="WP_380686787.1">
    <property type="nucleotide sequence ID" value="NZ_JBHRSS010000003.1"/>
</dbReference>
<dbReference type="PANTHER" id="PTHR33362">
    <property type="entry name" value="SIALIC ACID TRAP TRANSPORTER PERMEASE PROTEIN SIAT-RELATED"/>
    <property type="match status" value="1"/>
</dbReference>
<reference evidence="10" key="1">
    <citation type="journal article" date="2019" name="Int. J. Syst. Evol. Microbiol.">
        <title>The Global Catalogue of Microorganisms (GCM) 10K type strain sequencing project: providing services to taxonomists for standard genome sequencing and annotation.</title>
        <authorList>
            <consortium name="The Broad Institute Genomics Platform"/>
            <consortium name="The Broad Institute Genome Sequencing Center for Infectious Disease"/>
            <person name="Wu L."/>
            <person name="Ma J."/>
        </authorList>
    </citation>
    <scope>NUCLEOTIDE SEQUENCE [LARGE SCALE GENOMIC DNA]</scope>
    <source>
        <strain evidence="10">KCTC 52640</strain>
    </source>
</reference>
<feature type="transmembrane region" description="Helical" evidence="7">
    <location>
        <begin position="238"/>
        <end position="254"/>
    </location>
</feature>
<evidence type="ECO:0000256" key="1">
    <source>
        <dbReference type="ARBA" id="ARBA00004429"/>
    </source>
</evidence>
<dbReference type="Pfam" id="PF06808">
    <property type="entry name" value="DctM"/>
    <property type="match status" value="1"/>
</dbReference>
<evidence type="ECO:0000256" key="6">
    <source>
        <dbReference type="ARBA" id="ARBA00023136"/>
    </source>
</evidence>
<name>A0ABV7EMG4_9GAMM</name>
<keyword evidence="6 7" id="KW-0472">Membrane</keyword>
<comment type="similarity">
    <text evidence="7">Belongs to the TRAP transporter large permease family.</text>
</comment>
<dbReference type="NCBIfam" id="TIGR00786">
    <property type="entry name" value="dctM"/>
    <property type="match status" value="1"/>
</dbReference>
<dbReference type="InterPro" id="IPR010656">
    <property type="entry name" value="DctM"/>
</dbReference>
<comment type="caution">
    <text evidence="7">Lacks conserved residue(s) required for the propagation of feature annotation.</text>
</comment>
<proteinExistence type="inferred from homology"/>
<feature type="transmembrane region" description="Helical" evidence="7">
    <location>
        <begin position="266"/>
        <end position="291"/>
    </location>
</feature>
<evidence type="ECO:0000256" key="5">
    <source>
        <dbReference type="ARBA" id="ARBA00022989"/>
    </source>
</evidence>
<dbReference type="EMBL" id="JBHRSS010000003">
    <property type="protein sequence ID" value="MFC3103094.1"/>
    <property type="molecule type" value="Genomic_DNA"/>
</dbReference>
<feature type="transmembrane region" description="Helical" evidence="7">
    <location>
        <begin position="353"/>
        <end position="378"/>
    </location>
</feature>
<sequence length="425" mass="44939">MILIVLLMLVALIALGFPIAIALLVSSIFYFFMQDVPGMLIVQQMMTGAPSFVLVAIPLFILAGQLMNNGGITRRIIRFCNALLGRAKGGLAQVNILSSMIFAGISGEAVADTAGLGGVLIPAMKKHGYSAEDAGAITAAASVAGPIIPPSIPMIICASLAQVSVGQMFLGGALPGLLFIVMAMVFTYFIADRAGFPRGEKSNWSELYHAFIDAFWALMAPVIIVGGLITGIVTVTEAAVIAVLYVFIIGQFVYREIDLRQVVSELWYTAALSGAIMFILASAKVYTYALTREQIAHVLTQSLDIFISSPNLLFIVIILIALVIGAILSTTAGLLLMVPLLAPLVDASGIDPIHFYVLVTIALCIGTLTPPVGINLYLAASIAEAPPQRVFLRALPYLLLLLAIIGLGIFVPSLVLALPHLVYGG</sequence>
<keyword evidence="3 7" id="KW-0997">Cell inner membrane</keyword>
<evidence type="ECO:0000256" key="3">
    <source>
        <dbReference type="ARBA" id="ARBA00022519"/>
    </source>
</evidence>
<comment type="subcellular location">
    <subcellularLocation>
        <location evidence="1 7">Cell inner membrane</location>
        <topology evidence="1 7">Multi-pass membrane protein</topology>
    </subcellularLocation>
</comment>
<evidence type="ECO:0000313" key="10">
    <source>
        <dbReference type="Proteomes" id="UP001595462"/>
    </source>
</evidence>
<keyword evidence="4 7" id="KW-0812">Transmembrane</keyword>
<evidence type="ECO:0000259" key="8">
    <source>
        <dbReference type="Pfam" id="PF06808"/>
    </source>
</evidence>
<keyword evidence="7" id="KW-0813">Transport</keyword>
<gene>
    <name evidence="9" type="ORF">ACFOSU_04240</name>
</gene>
<evidence type="ECO:0000256" key="4">
    <source>
        <dbReference type="ARBA" id="ARBA00022692"/>
    </source>
</evidence>
<keyword evidence="5 7" id="KW-1133">Transmembrane helix</keyword>
<dbReference type="InterPro" id="IPR004681">
    <property type="entry name" value="TRAP_DctM"/>
</dbReference>
<dbReference type="PIRSF" id="PIRSF006066">
    <property type="entry name" value="HI0050"/>
    <property type="match status" value="1"/>
</dbReference>